<evidence type="ECO:0000313" key="8">
    <source>
        <dbReference type="Proteomes" id="UP000194606"/>
    </source>
</evidence>
<evidence type="ECO:0000256" key="5">
    <source>
        <dbReference type="ARBA" id="ARBA00022944"/>
    </source>
</evidence>
<keyword evidence="4" id="KW-0808">Transferase</keyword>
<keyword evidence="5" id="KW-0777">Teichoic acid biosynthesis</keyword>
<evidence type="ECO:0000256" key="1">
    <source>
        <dbReference type="ARBA" id="ARBA00004202"/>
    </source>
</evidence>
<name>A0A252CDQ7_9LACT</name>
<dbReference type="AlphaFoldDB" id="A0A252CDQ7"/>
<dbReference type="Pfam" id="PF04464">
    <property type="entry name" value="Glyphos_transf"/>
    <property type="match status" value="1"/>
</dbReference>
<comment type="similarity">
    <text evidence="2">Belongs to the CDP-glycerol glycerophosphotransferase family.</text>
</comment>
<protein>
    <recommendedName>
        <fullName evidence="9">Glycosyl transferase family 1</fullName>
    </recommendedName>
</protein>
<keyword evidence="3" id="KW-1003">Cell membrane</keyword>
<dbReference type="InterPro" id="IPR051612">
    <property type="entry name" value="Teichoic_Acid_Biosynth"/>
</dbReference>
<dbReference type="InterPro" id="IPR007554">
    <property type="entry name" value="Glycerophosphate_synth"/>
</dbReference>
<comment type="caution">
    <text evidence="7">The sequence shown here is derived from an EMBL/GenBank/DDBJ whole genome shotgun (WGS) entry which is preliminary data.</text>
</comment>
<evidence type="ECO:0000313" key="7">
    <source>
        <dbReference type="EMBL" id="OUK04704.1"/>
    </source>
</evidence>
<comment type="subcellular location">
    <subcellularLocation>
        <location evidence="1">Cell membrane</location>
        <topology evidence="1">Peripheral membrane protein</topology>
    </subcellularLocation>
</comment>
<dbReference type="SUPFAM" id="SSF53756">
    <property type="entry name" value="UDP-Glycosyltransferase/glycogen phosphorylase"/>
    <property type="match status" value="2"/>
</dbReference>
<evidence type="ECO:0000256" key="4">
    <source>
        <dbReference type="ARBA" id="ARBA00022679"/>
    </source>
</evidence>
<dbReference type="PANTHER" id="PTHR37316:SF3">
    <property type="entry name" value="TEICHOIC ACID GLYCEROL-PHOSPHATE TRANSFERASE"/>
    <property type="match status" value="1"/>
</dbReference>
<dbReference type="GO" id="GO:0047355">
    <property type="term" value="F:CDP-glycerol glycerophosphotransferase activity"/>
    <property type="evidence" value="ECO:0007669"/>
    <property type="project" value="InterPro"/>
</dbReference>
<reference evidence="7 8" key="1">
    <citation type="submission" date="2017-02" db="EMBL/GenBank/DDBJ databases">
        <authorList>
            <person name="Peterson S.W."/>
        </authorList>
    </citation>
    <scope>NUCLEOTIDE SEQUENCE [LARGE SCALE GENOMIC DNA]</scope>
    <source>
        <strain evidence="7">159469</strain>
    </source>
</reference>
<gene>
    <name evidence="7" type="ORF">BZZ03_02760</name>
</gene>
<dbReference type="GO" id="GO:0019350">
    <property type="term" value="P:teichoic acid biosynthetic process"/>
    <property type="evidence" value="ECO:0007669"/>
    <property type="project" value="UniProtKB-KW"/>
</dbReference>
<evidence type="ECO:0000256" key="2">
    <source>
        <dbReference type="ARBA" id="ARBA00010488"/>
    </source>
</evidence>
<proteinExistence type="inferred from homology"/>
<sequence>MKISIIGLNIFGIGGTSRSNLNTIYEFSKDSNNEITYYNFADFSKVDVLALMQREVFMRDIKYQHLNDIFKISYDESDTSLYIITRESFFGLGKFLRAKRPNAKILGEIHAPLAYLDDALGVDLPYFSAIRVATESIKHDFIKQFGYDNVFVQRVSLAHISRVNAFENSLTTNFVVLSRFFEKQKDVAYSLKLMDYLINYLGCKEIKFYIKGDGPAQLLYENLIQYYNLKEHVFVNFELPENYIYLSTARLETLGYSIVEAISEYKLACVYEGDDKVNLENFEEVSSISWLNKDLSHDANVLLQVMQKTLTKQEIKSDVETILKPSKDYCQNILYQVSKFSKRTSQASNEVKLSNKEISDIIKKLSTNTIEADDILSNLRSYYLKIKHYPIVGPILKNKNIRRQIKKAILAVGSSTQPKLEVKDDYFFIESFHGKNFSGDPKHLALAISEKYPEAKIFVSSTNQLVDIAIRSYGFEAVRLGTKAYLKAFTQSKYVFHSANTLDKAGKNKGQIFIQTWHGFPIKKMVSDLENMEQREQELNAFIPRMKKWDYLITSSDYHTQLLNSAFLLNKNSKLKVLSLGAPKNGYLIKNKENQNELKKVHLKYFNRPLIEGKKYILFCPTWRKNERSEVTSIDLKEVINQLPENYEIIVKLHPHEAQLRRAYSNLDARIHCFYNELVDIQELYLLSDILISDYSSAVFDYAHLQKKIILLQEDVEEYTHQIGMYFDSESLLKLKGKNYTTEELVENILSSGEKEKYEYNSLIIKELLNKDSMHSANDILKQIGL</sequence>
<dbReference type="EMBL" id="MUIZ01000002">
    <property type="protein sequence ID" value="OUK04704.1"/>
    <property type="molecule type" value="Genomic_DNA"/>
</dbReference>
<dbReference type="InterPro" id="IPR043149">
    <property type="entry name" value="TagF_N"/>
</dbReference>
<keyword evidence="6" id="KW-0472">Membrane</keyword>
<dbReference type="Gene3D" id="3.40.50.11820">
    <property type="match status" value="1"/>
</dbReference>
<dbReference type="InterPro" id="IPR043148">
    <property type="entry name" value="TagF_C"/>
</dbReference>
<evidence type="ECO:0008006" key="9">
    <source>
        <dbReference type="Google" id="ProtNLM"/>
    </source>
</evidence>
<evidence type="ECO:0000256" key="3">
    <source>
        <dbReference type="ARBA" id="ARBA00022475"/>
    </source>
</evidence>
<dbReference type="Gene3D" id="3.40.50.12580">
    <property type="match status" value="1"/>
</dbReference>
<dbReference type="GO" id="GO:0005886">
    <property type="term" value="C:plasma membrane"/>
    <property type="evidence" value="ECO:0007669"/>
    <property type="project" value="UniProtKB-SubCell"/>
</dbReference>
<accession>A0A252CDQ7</accession>
<dbReference type="PANTHER" id="PTHR37316">
    <property type="entry name" value="TEICHOIC ACID GLYCEROL-PHOSPHATE PRIMASE"/>
    <property type="match status" value="1"/>
</dbReference>
<dbReference type="Proteomes" id="UP000194606">
    <property type="component" value="Unassembled WGS sequence"/>
</dbReference>
<evidence type="ECO:0000256" key="6">
    <source>
        <dbReference type="ARBA" id="ARBA00023136"/>
    </source>
</evidence>
<organism evidence="7 8">
    <name type="scientific">Lactococcus petauri</name>
    <dbReference type="NCBI Taxonomy" id="1940789"/>
    <lineage>
        <taxon>Bacteria</taxon>
        <taxon>Bacillati</taxon>
        <taxon>Bacillota</taxon>
        <taxon>Bacilli</taxon>
        <taxon>Lactobacillales</taxon>
        <taxon>Streptococcaceae</taxon>
        <taxon>Lactococcus</taxon>
    </lineage>
</organism>
<dbReference type="RefSeq" id="WP_086582413.1">
    <property type="nucleotide sequence ID" value="NZ_MUIZ01000002.1"/>
</dbReference>